<protein>
    <submittedName>
        <fullName evidence="2">Uncharacterized protein</fullName>
    </submittedName>
</protein>
<accession>A0A5B7EAT7</accession>
<evidence type="ECO:0000313" key="2">
    <source>
        <dbReference type="EMBL" id="MPC31242.1"/>
    </source>
</evidence>
<organism evidence="2 3">
    <name type="scientific">Portunus trituberculatus</name>
    <name type="common">Swimming crab</name>
    <name type="synonym">Neptunus trituberculatus</name>
    <dbReference type="NCBI Taxonomy" id="210409"/>
    <lineage>
        <taxon>Eukaryota</taxon>
        <taxon>Metazoa</taxon>
        <taxon>Ecdysozoa</taxon>
        <taxon>Arthropoda</taxon>
        <taxon>Crustacea</taxon>
        <taxon>Multicrustacea</taxon>
        <taxon>Malacostraca</taxon>
        <taxon>Eumalacostraca</taxon>
        <taxon>Eucarida</taxon>
        <taxon>Decapoda</taxon>
        <taxon>Pleocyemata</taxon>
        <taxon>Brachyura</taxon>
        <taxon>Eubrachyura</taxon>
        <taxon>Portunoidea</taxon>
        <taxon>Portunidae</taxon>
        <taxon>Portuninae</taxon>
        <taxon>Portunus</taxon>
    </lineage>
</organism>
<sequence>MVGLVSTGPSQQCNTEPRTVGGREVDTTEHTTATFMATFLEKCHIEAQYHICIYYGNFTIHYNTISKHQPFLNMSPPVTVHTLVKVQDIKKIEDENEKATEVNMLTNQLQDHKNNKRLHHHFHTPLVDNNPCRCLSLGEGT</sequence>
<gene>
    <name evidence="2" type="ORF">E2C01_024526</name>
</gene>
<name>A0A5B7EAT7_PORTR</name>
<keyword evidence="3" id="KW-1185">Reference proteome</keyword>
<evidence type="ECO:0000256" key="1">
    <source>
        <dbReference type="SAM" id="MobiDB-lite"/>
    </source>
</evidence>
<evidence type="ECO:0000313" key="3">
    <source>
        <dbReference type="Proteomes" id="UP000324222"/>
    </source>
</evidence>
<proteinExistence type="predicted"/>
<comment type="caution">
    <text evidence="2">The sequence shown here is derived from an EMBL/GenBank/DDBJ whole genome shotgun (WGS) entry which is preliminary data.</text>
</comment>
<dbReference type="Proteomes" id="UP000324222">
    <property type="component" value="Unassembled WGS sequence"/>
</dbReference>
<dbReference type="EMBL" id="VSRR010002395">
    <property type="protein sequence ID" value="MPC31242.1"/>
    <property type="molecule type" value="Genomic_DNA"/>
</dbReference>
<dbReference type="AlphaFoldDB" id="A0A5B7EAT7"/>
<reference evidence="2 3" key="1">
    <citation type="submission" date="2019-05" db="EMBL/GenBank/DDBJ databases">
        <title>Another draft genome of Portunus trituberculatus and its Hox gene families provides insights of decapod evolution.</title>
        <authorList>
            <person name="Jeong J.-H."/>
            <person name="Song I."/>
            <person name="Kim S."/>
            <person name="Choi T."/>
            <person name="Kim D."/>
            <person name="Ryu S."/>
            <person name="Kim W."/>
        </authorList>
    </citation>
    <scope>NUCLEOTIDE SEQUENCE [LARGE SCALE GENOMIC DNA]</scope>
    <source>
        <tissue evidence="2">Muscle</tissue>
    </source>
</reference>
<feature type="compositionally biased region" description="Polar residues" evidence="1">
    <location>
        <begin position="7"/>
        <end position="17"/>
    </location>
</feature>
<feature type="region of interest" description="Disordered" evidence="1">
    <location>
        <begin position="1"/>
        <end position="22"/>
    </location>
</feature>